<dbReference type="AlphaFoldDB" id="A0A543PR17"/>
<dbReference type="InterPro" id="IPR046094">
    <property type="entry name" value="DUF6112"/>
</dbReference>
<keyword evidence="1" id="KW-0472">Membrane</keyword>
<evidence type="ECO:0000256" key="1">
    <source>
        <dbReference type="SAM" id="Phobius"/>
    </source>
</evidence>
<keyword evidence="1" id="KW-1133">Transmembrane helix</keyword>
<comment type="caution">
    <text evidence="2">The sequence shown here is derived from an EMBL/GenBank/DDBJ whole genome shotgun (WGS) entry which is preliminary data.</text>
</comment>
<organism evidence="2 3">
    <name type="scientific">Humibacillus xanthopallidus</name>
    <dbReference type="NCBI Taxonomy" id="412689"/>
    <lineage>
        <taxon>Bacteria</taxon>
        <taxon>Bacillati</taxon>
        <taxon>Actinomycetota</taxon>
        <taxon>Actinomycetes</taxon>
        <taxon>Micrococcales</taxon>
        <taxon>Intrasporangiaceae</taxon>
        <taxon>Humibacillus</taxon>
    </lineage>
</organism>
<evidence type="ECO:0008006" key="4">
    <source>
        <dbReference type="Google" id="ProtNLM"/>
    </source>
</evidence>
<keyword evidence="1" id="KW-0812">Transmembrane</keyword>
<evidence type="ECO:0000313" key="2">
    <source>
        <dbReference type="EMBL" id="TQN46517.1"/>
    </source>
</evidence>
<sequence>MKPWMAPTVNVPPNDNGLPGIAAVEKIVGALLTFGLIAAVAGVAISAIAWAVGSHSSNPHVSGRGKTGVLVSAGAAMLIGAANTLVSFFSAAGSAVR</sequence>
<evidence type="ECO:0000313" key="3">
    <source>
        <dbReference type="Proteomes" id="UP000320085"/>
    </source>
</evidence>
<name>A0A543PR17_9MICO</name>
<accession>A0A543PR17</accession>
<feature type="transmembrane region" description="Helical" evidence="1">
    <location>
        <begin position="27"/>
        <end position="53"/>
    </location>
</feature>
<dbReference type="EMBL" id="VFQF01000002">
    <property type="protein sequence ID" value="TQN46517.1"/>
    <property type="molecule type" value="Genomic_DNA"/>
</dbReference>
<dbReference type="Pfam" id="PF19607">
    <property type="entry name" value="DUF6112"/>
    <property type="match status" value="1"/>
</dbReference>
<feature type="transmembrane region" description="Helical" evidence="1">
    <location>
        <begin position="73"/>
        <end position="96"/>
    </location>
</feature>
<gene>
    <name evidence="2" type="ORF">FHX52_3242</name>
</gene>
<protein>
    <recommendedName>
        <fullName evidence="4">Integral membrane protein</fullName>
    </recommendedName>
</protein>
<reference evidence="2 3" key="1">
    <citation type="submission" date="2019-06" db="EMBL/GenBank/DDBJ databases">
        <title>Sequencing the genomes of 1000 actinobacteria strains.</title>
        <authorList>
            <person name="Klenk H.-P."/>
        </authorList>
    </citation>
    <scope>NUCLEOTIDE SEQUENCE [LARGE SCALE GENOMIC DNA]</scope>
    <source>
        <strain evidence="2 3">DSM 21776</strain>
    </source>
</reference>
<dbReference type="RefSeq" id="WP_246070042.1">
    <property type="nucleotide sequence ID" value="NZ_BAAAQC010000012.1"/>
</dbReference>
<dbReference type="Proteomes" id="UP000320085">
    <property type="component" value="Unassembled WGS sequence"/>
</dbReference>
<proteinExistence type="predicted"/>